<evidence type="ECO:0000313" key="4">
    <source>
        <dbReference type="EMBL" id="KAF3955794.1"/>
    </source>
</evidence>
<dbReference type="Proteomes" id="UP000737018">
    <property type="component" value="Unassembled WGS sequence"/>
</dbReference>
<comment type="caution">
    <text evidence="4">The sequence shown here is derived from an EMBL/GenBank/DDBJ whole genome shotgun (WGS) entry which is preliminary data.</text>
</comment>
<feature type="compositionally biased region" description="Basic and acidic residues" evidence="1">
    <location>
        <begin position="20"/>
        <end position="30"/>
    </location>
</feature>
<keyword evidence="5" id="KW-1185">Reference proteome</keyword>
<organism evidence="4 5">
    <name type="scientific">Castanea mollissima</name>
    <name type="common">Chinese chestnut</name>
    <dbReference type="NCBI Taxonomy" id="60419"/>
    <lineage>
        <taxon>Eukaryota</taxon>
        <taxon>Viridiplantae</taxon>
        <taxon>Streptophyta</taxon>
        <taxon>Embryophyta</taxon>
        <taxon>Tracheophyta</taxon>
        <taxon>Spermatophyta</taxon>
        <taxon>Magnoliopsida</taxon>
        <taxon>eudicotyledons</taxon>
        <taxon>Gunneridae</taxon>
        <taxon>Pentapetalae</taxon>
        <taxon>rosids</taxon>
        <taxon>fabids</taxon>
        <taxon>Fagales</taxon>
        <taxon>Fagaceae</taxon>
        <taxon>Castanea</taxon>
    </lineage>
</organism>
<keyword evidence="2" id="KW-0812">Transmembrane</keyword>
<dbReference type="InterPro" id="IPR013989">
    <property type="entry name" value="Dev_and_cell_death_domain"/>
</dbReference>
<dbReference type="EMBL" id="JRKL02003275">
    <property type="protein sequence ID" value="KAF3955794.1"/>
    <property type="molecule type" value="Genomic_DNA"/>
</dbReference>
<dbReference type="PANTHER" id="PTHR46444:SF3">
    <property type="entry name" value="DCD (DEVELOPMENT AND CELL DEATH) DOMAIN PROTEIN"/>
    <property type="match status" value="1"/>
</dbReference>
<evidence type="ECO:0000256" key="2">
    <source>
        <dbReference type="SAM" id="Phobius"/>
    </source>
</evidence>
<feature type="compositionally biased region" description="Basic residues" evidence="1">
    <location>
        <begin position="32"/>
        <end position="42"/>
    </location>
</feature>
<name>A0A8J4QZ37_9ROSI</name>
<evidence type="ECO:0000313" key="5">
    <source>
        <dbReference type="Proteomes" id="UP000737018"/>
    </source>
</evidence>
<protein>
    <recommendedName>
        <fullName evidence="3">DCD domain-containing protein</fullName>
    </recommendedName>
</protein>
<dbReference type="Pfam" id="PF10539">
    <property type="entry name" value="Dev_Cell_Death"/>
    <property type="match status" value="1"/>
</dbReference>
<feature type="domain" description="DCD" evidence="3">
    <location>
        <begin position="32"/>
        <end position="159"/>
    </location>
</feature>
<keyword evidence="2" id="KW-0472">Membrane</keyword>
<feature type="region of interest" description="Disordered" evidence="1">
    <location>
        <begin position="1"/>
        <end position="42"/>
    </location>
</feature>
<proteinExistence type="predicted"/>
<sequence length="191" mass="21335">MEQENNKEAETPVKTSSKSDSNKKEAETSRNKTPRSLKAKSKISKKSLGSCYSVMGVSTSKKDLVMSIKPGLKLFLFDFDLKLLLGIYKASSSGGLKLEPRAFGGAFPVRVRFTVEKDCFPLSQAVFKKAIKEIYNEKNKFKTELTISELVDYPMMVFRLRNLLAVCYVISLLVVTKCLAHVANGRQTHIA</sequence>
<dbReference type="OrthoDB" id="1920894at2759"/>
<evidence type="ECO:0000259" key="3">
    <source>
        <dbReference type="PROSITE" id="PS51222"/>
    </source>
</evidence>
<feature type="compositionally biased region" description="Basic and acidic residues" evidence="1">
    <location>
        <begin position="1"/>
        <end position="11"/>
    </location>
</feature>
<dbReference type="PANTHER" id="PTHR46444">
    <property type="entry name" value="DCD (DEVELOPMENT AND CELL DEATH) DOMAIN PROTEIN-RELATED"/>
    <property type="match status" value="1"/>
</dbReference>
<gene>
    <name evidence="4" type="ORF">CMV_019026</name>
</gene>
<dbReference type="PROSITE" id="PS51222">
    <property type="entry name" value="DCD"/>
    <property type="match status" value="1"/>
</dbReference>
<dbReference type="AlphaFoldDB" id="A0A8J4QZ37"/>
<accession>A0A8J4QZ37</accession>
<reference evidence="4" key="1">
    <citation type="submission" date="2020-03" db="EMBL/GenBank/DDBJ databases">
        <title>Castanea mollissima Vanexum genome sequencing.</title>
        <authorList>
            <person name="Staton M."/>
        </authorList>
    </citation>
    <scope>NUCLEOTIDE SEQUENCE</scope>
    <source>
        <tissue evidence="4">Leaf</tissue>
    </source>
</reference>
<evidence type="ECO:0000256" key="1">
    <source>
        <dbReference type="SAM" id="MobiDB-lite"/>
    </source>
</evidence>
<feature type="transmembrane region" description="Helical" evidence="2">
    <location>
        <begin position="163"/>
        <end position="183"/>
    </location>
</feature>
<keyword evidence="2" id="KW-1133">Transmembrane helix</keyword>
<dbReference type="SMART" id="SM00767">
    <property type="entry name" value="DCD"/>
    <property type="match status" value="1"/>
</dbReference>